<evidence type="ECO:0000259" key="11">
    <source>
        <dbReference type="Pfam" id="PF01134"/>
    </source>
</evidence>
<evidence type="ECO:0000256" key="1">
    <source>
        <dbReference type="ARBA" id="ARBA00001974"/>
    </source>
</evidence>
<keyword evidence="2 10" id="KW-0963">Cytoplasm</keyword>
<dbReference type="NCBIfam" id="TIGR00137">
    <property type="entry name" value="gid_trmFO"/>
    <property type="match status" value="1"/>
</dbReference>
<keyword evidence="8 10" id="KW-0521">NADP</keyword>
<dbReference type="HAMAP" id="MF_01037">
    <property type="entry name" value="TrmFO"/>
    <property type="match status" value="1"/>
</dbReference>
<gene>
    <name evidence="10" type="primary">trmFO</name>
    <name evidence="12" type="ORF">MBAV_004295</name>
</gene>
<comment type="catalytic activity">
    <reaction evidence="10">
        <text>uridine(54) in tRNA + (6R)-5,10-methylene-5,6,7,8-tetrahydrofolate + NADH + H(+) = 5-methyluridine(54) in tRNA + (6S)-5,6,7,8-tetrahydrofolate + NAD(+)</text>
        <dbReference type="Rhea" id="RHEA:16873"/>
        <dbReference type="Rhea" id="RHEA-COMP:10167"/>
        <dbReference type="Rhea" id="RHEA-COMP:10193"/>
        <dbReference type="ChEBI" id="CHEBI:15378"/>
        <dbReference type="ChEBI" id="CHEBI:15636"/>
        <dbReference type="ChEBI" id="CHEBI:57453"/>
        <dbReference type="ChEBI" id="CHEBI:57540"/>
        <dbReference type="ChEBI" id="CHEBI:57945"/>
        <dbReference type="ChEBI" id="CHEBI:65315"/>
        <dbReference type="ChEBI" id="CHEBI:74447"/>
        <dbReference type="EC" id="2.1.1.74"/>
    </reaction>
</comment>
<dbReference type="PATRIC" id="fig|29290.4.peg.5690"/>
<evidence type="ECO:0000256" key="8">
    <source>
        <dbReference type="ARBA" id="ARBA00022857"/>
    </source>
</evidence>
<dbReference type="PRINTS" id="PR00411">
    <property type="entry name" value="PNDRDTASEI"/>
</dbReference>
<comment type="subcellular location">
    <subcellularLocation>
        <location evidence="10">Cytoplasm</location>
    </subcellularLocation>
</comment>
<evidence type="ECO:0000256" key="6">
    <source>
        <dbReference type="ARBA" id="ARBA00022694"/>
    </source>
</evidence>
<sequence>MLGLTIIGGGLAGSEAAYQAACSGVDVTIHEMRPAKLTPAHKSGLLGELVCSNSLRSDLADTAHGLLKAELTMANSLIMEAARATAIPAGSALAVNRDEFALYITKKLHNHPRIRIITEEVSQLPAPPSVIATGPLTSDALAAALGKVTGESSLYFYDAIAPIIDADTIDYDIAYYSSRYGKGGDDYLNCPMDEAAYNRFYDALTEADSVAARDFEDIKVFEGCMPVEVMALRGKDTLRFGPMRPVGLPHPATGAMMHAVVQLRAENAQRSAFNMVGFQTRLRQPQQQRVFRLIPGLQGAEFLRYGSIHRNTFINSPLYLDRSLRLRSPQVDGAIYVAGQLTGVEGYIESTAMGLLAGIFAARDILGMSQIEPPADTACGALLAYITTPSKGGGFQPSNINFGLLPPLDKNIRDKGLKKQALVTRALQSWSGFVAATDRNAR</sequence>
<dbReference type="AlphaFoldDB" id="A0A0F3GNF4"/>
<keyword evidence="5 10" id="KW-0808">Transferase</keyword>
<dbReference type="GO" id="GO:0002098">
    <property type="term" value="P:tRNA wobble uridine modification"/>
    <property type="evidence" value="ECO:0007669"/>
    <property type="project" value="TreeGrafter"/>
</dbReference>
<dbReference type="EMBL" id="LACI01001859">
    <property type="protein sequence ID" value="KJU83504.1"/>
    <property type="molecule type" value="Genomic_DNA"/>
</dbReference>
<dbReference type="GO" id="GO:0047151">
    <property type="term" value="F:tRNA (uracil(54)-C5)-methyltransferase activity, 5,10-methylenetetrahydrofolate-dependent"/>
    <property type="evidence" value="ECO:0007669"/>
    <property type="project" value="UniProtKB-UniRule"/>
</dbReference>
<dbReference type="InterPro" id="IPR002218">
    <property type="entry name" value="MnmG-rel"/>
</dbReference>
<dbReference type="GO" id="GO:0050660">
    <property type="term" value="F:flavin adenine dinucleotide binding"/>
    <property type="evidence" value="ECO:0007669"/>
    <property type="project" value="UniProtKB-UniRule"/>
</dbReference>
<dbReference type="InterPro" id="IPR036188">
    <property type="entry name" value="FAD/NAD-bd_sf"/>
</dbReference>
<comment type="cofactor">
    <cofactor evidence="1 10">
        <name>FAD</name>
        <dbReference type="ChEBI" id="CHEBI:57692"/>
    </cofactor>
</comment>
<dbReference type="NCBIfam" id="NF003739">
    <property type="entry name" value="PRK05335.1"/>
    <property type="match status" value="1"/>
</dbReference>
<keyword evidence="3 10" id="KW-0489">Methyltransferase</keyword>
<evidence type="ECO:0000256" key="2">
    <source>
        <dbReference type="ARBA" id="ARBA00022490"/>
    </source>
</evidence>
<comment type="function">
    <text evidence="10">Catalyzes the folate-dependent formation of 5-methyl-uridine at position 54 (M-5-U54) in all tRNAs.</text>
</comment>
<keyword evidence="7 10" id="KW-0274">FAD</keyword>
<feature type="binding site" evidence="10">
    <location>
        <begin position="8"/>
        <end position="13"/>
    </location>
    <ligand>
        <name>FAD</name>
        <dbReference type="ChEBI" id="CHEBI:57692"/>
    </ligand>
</feature>
<protein>
    <recommendedName>
        <fullName evidence="10">Methylenetetrahydrofolate--tRNA-(uracil-5-)-methyltransferase TrmFO</fullName>
        <ecNumber evidence="10">2.1.1.74</ecNumber>
    </recommendedName>
    <alternativeName>
        <fullName evidence="10">Folate-dependent tRNA (uracil-5-)-methyltransferase</fullName>
    </alternativeName>
    <alternativeName>
        <fullName evidence="10">Folate-dependent tRNA(M-5-U54)-methyltransferase</fullName>
    </alternativeName>
</protein>
<dbReference type="Gene3D" id="3.50.50.60">
    <property type="entry name" value="FAD/NAD(P)-binding domain"/>
    <property type="match status" value="2"/>
</dbReference>
<dbReference type="Pfam" id="PF01134">
    <property type="entry name" value="GIDA"/>
    <property type="match status" value="1"/>
</dbReference>
<evidence type="ECO:0000256" key="4">
    <source>
        <dbReference type="ARBA" id="ARBA00022630"/>
    </source>
</evidence>
<name>A0A0F3GNF4_9BACT</name>
<dbReference type="InterPro" id="IPR040131">
    <property type="entry name" value="MnmG_N"/>
</dbReference>
<evidence type="ECO:0000256" key="10">
    <source>
        <dbReference type="HAMAP-Rule" id="MF_01037"/>
    </source>
</evidence>
<evidence type="ECO:0000313" key="12">
    <source>
        <dbReference type="EMBL" id="KJU83504.1"/>
    </source>
</evidence>
<dbReference type="PANTHER" id="PTHR11806:SF2">
    <property type="entry name" value="METHYLENETETRAHYDROFOLATE--TRNA-(URACIL-5-)-METHYLTRANSFERASE TRMFO"/>
    <property type="match status" value="1"/>
</dbReference>
<dbReference type="EC" id="2.1.1.74" evidence="10"/>
<dbReference type="GO" id="GO:0030488">
    <property type="term" value="P:tRNA methylation"/>
    <property type="evidence" value="ECO:0007669"/>
    <property type="project" value="TreeGrafter"/>
</dbReference>
<comment type="similarity">
    <text evidence="10">Belongs to the MnmG family. TrmFO subfamily.</text>
</comment>
<evidence type="ECO:0000256" key="7">
    <source>
        <dbReference type="ARBA" id="ARBA00022827"/>
    </source>
</evidence>
<keyword evidence="13" id="KW-1185">Reference proteome</keyword>
<evidence type="ECO:0000313" key="13">
    <source>
        <dbReference type="Proteomes" id="UP000033423"/>
    </source>
</evidence>
<comment type="caution">
    <text evidence="12">The sequence shown here is derived from an EMBL/GenBank/DDBJ whole genome shotgun (WGS) entry which is preliminary data.</text>
</comment>
<dbReference type="Proteomes" id="UP000033423">
    <property type="component" value="Unassembled WGS sequence"/>
</dbReference>
<dbReference type="InterPro" id="IPR004417">
    <property type="entry name" value="TrmFO"/>
</dbReference>
<proteinExistence type="inferred from homology"/>
<keyword evidence="4 10" id="KW-0285">Flavoprotein</keyword>
<evidence type="ECO:0000256" key="3">
    <source>
        <dbReference type="ARBA" id="ARBA00022603"/>
    </source>
</evidence>
<dbReference type="GO" id="GO:0005829">
    <property type="term" value="C:cytosol"/>
    <property type="evidence" value="ECO:0007669"/>
    <property type="project" value="TreeGrafter"/>
</dbReference>
<evidence type="ECO:0000256" key="5">
    <source>
        <dbReference type="ARBA" id="ARBA00022679"/>
    </source>
</evidence>
<accession>A0A0F3GNF4</accession>
<dbReference type="SUPFAM" id="SSF51905">
    <property type="entry name" value="FAD/NAD(P)-binding domain"/>
    <property type="match status" value="1"/>
</dbReference>
<organism evidence="12 13">
    <name type="scientific">Candidatus Magnetobacterium bavaricum</name>
    <dbReference type="NCBI Taxonomy" id="29290"/>
    <lineage>
        <taxon>Bacteria</taxon>
        <taxon>Pseudomonadati</taxon>
        <taxon>Nitrospirota</taxon>
        <taxon>Thermodesulfovibrionia</taxon>
        <taxon>Thermodesulfovibrionales</taxon>
        <taxon>Candidatus Magnetobacteriaceae</taxon>
        <taxon>Candidatus Magnetobacterium</taxon>
    </lineage>
</organism>
<keyword evidence="9 10" id="KW-0520">NAD</keyword>
<feature type="domain" description="MnmG N-terminal" evidence="11">
    <location>
        <begin position="5"/>
        <end position="367"/>
    </location>
</feature>
<comment type="catalytic activity">
    <reaction evidence="10">
        <text>uridine(54) in tRNA + (6R)-5,10-methylene-5,6,7,8-tetrahydrofolate + NADPH + H(+) = 5-methyluridine(54) in tRNA + (6S)-5,6,7,8-tetrahydrofolate + NADP(+)</text>
        <dbReference type="Rhea" id="RHEA:62372"/>
        <dbReference type="Rhea" id="RHEA-COMP:10167"/>
        <dbReference type="Rhea" id="RHEA-COMP:10193"/>
        <dbReference type="ChEBI" id="CHEBI:15378"/>
        <dbReference type="ChEBI" id="CHEBI:15636"/>
        <dbReference type="ChEBI" id="CHEBI:57453"/>
        <dbReference type="ChEBI" id="CHEBI:57783"/>
        <dbReference type="ChEBI" id="CHEBI:58349"/>
        <dbReference type="ChEBI" id="CHEBI:65315"/>
        <dbReference type="ChEBI" id="CHEBI:74447"/>
        <dbReference type="EC" id="2.1.1.74"/>
    </reaction>
</comment>
<keyword evidence="6 10" id="KW-0819">tRNA processing</keyword>
<dbReference type="PANTHER" id="PTHR11806">
    <property type="entry name" value="GLUCOSE INHIBITED DIVISION PROTEIN A"/>
    <property type="match status" value="1"/>
</dbReference>
<evidence type="ECO:0000256" key="9">
    <source>
        <dbReference type="ARBA" id="ARBA00023027"/>
    </source>
</evidence>
<reference evidence="12 13" key="1">
    <citation type="submission" date="2015-02" db="EMBL/GenBank/DDBJ databases">
        <title>Single-cell genomics of uncultivated deep-branching MTB reveals a conserved set of magnetosome genes.</title>
        <authorList>
            <person name="Kolinko S."/>
            <person name="Richter M."/>
            <person name="Glockner F.O."/>
            <person name="Brachmann A."/>
            <person name="Schuler D."/>
        </authorList>
    </citation>
    <scope>NUCLEOTIDE SEQUENCE [LARGE SCALE GENOMIC DNA]</scope>
    <source>
        <strain evidence="12">TM-1</strain>
    </source>
</reference>